<dbReference type="PANTHER" id="PTHR31641:SF2">
    <property type="entry name" value="RENAL CANCER DIFFERENTIATION GENE 1 PROTEIN"/>
    <property type="match status" value="1"/>
</dbReference>
<dbReference type="InterPro" id="IPR031457">
    <property type="entry name" value="RCDG1"/>
</dbReference>
<feature type="region of interest" description="Disordered" evidence="1">
    <location>
        <begin position="20"/>
        <end position="63"/>
    </location>
</feature>
<evidence type="ECO:0000256" key="1">
    <source>
        <dbReference type="SAM" id="MobiDB-lite"/>
    </source>
</evidence>
<dbReference type="Proteomes" id="UP000694416">
    <property type="component" value="Unplaced"/>
</dbReference>
<sequence length="63" mass="6869">MADPEELQVCLPPLLPPFSPSSSDFSSASSLSAPVNLGWPVPSRDSSQMVDPSEEQELEMHFH</sequence>
<dbReference type="Pfam" id="PF15725">
    <property type="entry name" value="RCDG1"/>
    <property type="match status" value="1"/>
</dbReference>
<dbReference type="Ensembl" id="ENSPTET00000038362.1">
    <property type="protein sequence ID" value="ENSPTEP00000027358.1"/>
    <property type="gene ID" value="ENSPTEG00000027217.1"/>
</dbReference>
<reference evidence="2" key="2">
    <citation type="submission" date="2025-09" db="UniProtKB">
        <authorList>
            <consortium name="Ensembl"/>
        </authorList>
    </citation>
    <scope>IDENTIFICATION</scope>
</reference>
<evidence type="ECO:0000313" key="3">
    <source>
        <dbReference type="Proteomes" id="UP000694416"/>
    </source>
</evidence>
<name>A0A8C9HVY4_9PRIM</name>
<dbReference type="PANTHER" id="PTHR31641">
    <property type="entry name" value="RENAL CANCER DIFFERENTIATION GENE 1 PROTEIN"/>
    <property type="match status" value="1"/>
</dbReference>
<organism evidence="2 3">
    <name type="scientific">Piliocolobus tephrosceles</name>
    <name type="common">Ugandan red Colobus</name>
    <dbReference type="NCBI Taxonomy" id="591936"/>
    <lineage>
        <taxon>Eukaryota</taxon>
        <taxon>Metazoa</taxon>
        <taxon>Chordata</taxon>
        <taxon>Craniata</taxon>
        <taxon>Vertebrata</taxon>
        <taxon>Euteleostomi</taxon>
        <taxon>Mammalia</taxon>
        <taxon>Eutheria</taxon>
        <taxon>Euarchontoglires</taxon>
        <taxon>Primates</taxon>
        <taxon>Haplorrhini</taxon>
        <taxon>Catarrhini</taxon>
        <taxon>Cercopithecidae</taxon>
        <taxon>Colobinae</taxon>
        <taxon>Piliocolobus</taxon>
    </lineage>
</organism>
<evidence type="ECO:0000313" key="2">
    <source>
        <dbReference type="Ensembl" id="ENSPTEP00000027358.1"/>
    </source>
</evidence>
<dbReference type="AlphaFoldDB" id="A0A8C9HVY4"/>
<protein>
    <submittedName>
        <fullName evidence="2">Uncharacterized protein</fullName>
    </submittedName>
</protein>
<feature type="compositionally biased region" description="Low complexity" evidence="1">
    <location>
        <begin position="20"/>
        <end position="34"/>
    </location>
</feature>
<keyword evidence="3" id="KW-1185">Reference proteome</keyword>
<reference evidence="2" key="1">
    <citation type="submission" date="2025-08" db="UniProtKB">
        <authorList>
            <consortium name="Ensembl"/>
        </authorList>
    </citation>
    <scope>IDENTIFICATION</scope>
</reference>
<proteinExistence type="predicted"/>
<accession>A0A8C9HVY4</accession>